<sequence length="111" mass="12293">MGTPKLWAVLTRIIVVSTSKTPPAVRNGQASTTQTLVNVFSSAKPPFATPLPVSLSCQPLLQKTTLWRLHPWFTTLDPGHLNRWQPGNTSLSHHFMQGHVVLCICVVALKW</sequence>
<organism evidence="2 3">
    <name type="scientific">Fusarium redolens</name>
    <dbReference type="NCBI Taxonomy" id="48865"/>
    <lineage>
        <taxon>Eukaryota</taxon>
        <taxon>Fungi</taxon>
        <taxon>Dikarya</taxon>
        <taxon>Ascomycota</taxon>
        <taxon>Pezizomycotina</taxon>
        <taxon>Sordariomycetes</taxon>
        <taxon>Hypocreomycetidae</taxon>
        <taxon>Hypocreales</taxon>
        <taxon>Nectriaceae</taxon>
        <taxon>Fusarium</taxon>
        <taxon>Fusarium redolens species complex</taxon>
    </lineage>
</organism>
<dbReference type="GeneID" id="70215557"/>
<dbReference type="AlphaFoldDB" id="A0A9P9KJR7"/>
<keyword evidence="3" id="KW-1185">Reference proteome</keyword>
<feature type="signal peptide" evidence="1">
    <location>
        <begin position="1"/>
        <end position="19"/>
    </location>
</feature>
<name>A0A9P9KJR7_FUSRE</name>
<feature type="chain" id="PRO_5040454442" description="Secreted protein" evidence="1">
    <location>
        <begin position="20"/>
        <end position="111"/>
    </location>
</feature>
<dbReference type="Proteomes" id="UP000720189">
    <property type="component" value="Unassembled WGS sequence"/>
</dbReference>
<evidence type="ECO:0000313" key="3">
    <source>
        <dbReference type="Proteomes" id="UP000720189"/>
    </source>
</evidence>
<dbReference type="EMBL" id="JAGMUX010000005">
    <property type="protein sequence ID" value="KAH7259646.1"/>
    <property type="molecule type" value="Genomic_DNA"/>
</dbReference>
<evidence type="ECO:0000256" key="1">
    <source>
        <dbReference type="SAM" id="SignalP"/>
    </source>
</evidence>
<proteinExistence type="predicted"/>
<dbReference type="RefSeq" id="XP_046052354.1">
    <property type="nucleotide sequence ID" value="XM_046185603.1"/>
</dbReference>
<evidence type="ECO:0000313" key="2">
    <source>
        <dbReference type="EMBL" id="KAH7259646.1"/>
    </source>
</evidence>
<keyword evidence="1" id="KW-0732">Signal</keyword>
<accession>A0A9P9KJR7</accession>
<gene>
    <name evidence="2" type="ORF">BKA55DRAFT_302835</name>
</gene>
<reference evidence="2" key="1">
    <citation type="journal article" date="2021" name="Nat. Commun.">
        <title>Genetic determinants of endophytism in the Arabidopsis root mycobiome.</title>
        <authorList>
            <person name="Mesny F."/>
            <person name="Miyauchi S."/>
            <person name="Thiergart T."/>
            <person name="Pickel B."/>
            <person name="Atanasova L."/>
            <person name="Karlsson M."/>
            <person name="Huettel B."/>
            <person name="Barry K.W."/>
            <person name="Haridas S."/>
            <person name="Chen C."/>
            <person name="Bauer D."/>
            <person name="Andreopoulos W."/>
            <person name="Pangilinan J."/>
            <person name="LaButti K."/>
            <person name="Riley R."/>
            <person name="Lipzen A."/>
            <person name="Clum A."/>
            <person name="Drula E."/>
            <person name="Henrissat B."/>
            <person name="Kohler A."/>
            <person name="Grigoriev I.V."/>
            <person name="Martin F.M."/>
            <person name="Hacquard S."/>
        </authorList>
    </citation>
    <scope>NUCLEOTIDE SEQUENCE</scope>
    <source>
        <strain evidence="2">MPI-CAGE-AT-0023</strain>
    </source>
</reference>
<protein>
    <recommendedName>
        <fullName evidence="4">Secreted protein</fullName>
    </recommendedName>
</protein>
<comment type="caution">
    <text evidence="2">The sequence shown here is derived from an EMBL/GenBank/DDBJ whole genome shotgun (WGS) entry which is preliminary data.</text>
</comment>
<evidence type="ECO:0008006" key="4">
    <source>
        <dbReference type="Google" id="ProtNLM"/>
    </source>
</evidence>